<keyword evidence="4" id="KW-1185">Reference proteome</keyword>
<sequence length="62" mass="6663">MKVNMGNIDRALRVIVGLALIAIVFVGPQTPWGWLGLIPLVTALMGNCPAYSILGIKNCKIK</sequence>
<dbReference type="Pfam" id="PF11127">
    <property type="entry name" value="YgaP-like_TM"/>
    <property type="match status" value="1"/>
</dbReference>
<evidence type="ECO:0000313" key="4">
    <source>
        <dbReference type="Proteomes" id="UP000664882"/>
    </source>
</evidence>
<evidence type="ECO:0000256" key="1">
    <source>
        <dbReference type="SAM" id="Phobius"/>
    </source>
</evidence>
<protein>
    <submittedName>
        <fullName evidence="3">DUF2892 domain-containing protein</fullName>
    </submittedName>
</protein>
<dbReference type="RefSeq" id="WP_208003765.1">
    <property type="nucleotide sequence ID" value="NZ_JAGDFX010000001.1"/>
</dbReference>
<dbReference type="Proteomes" id="UP000664882">
    <property type="component" value="Unassembled WGS sequence"/>
</dbReference>
<evidence type="ECO:0000259" key="2">
    <source>
        <dbReference type="Pfam" id="PF11127"/>
    </source>
</evidence>
<feature type="transmembrane region" description="Helical" evidence="1">
    <location>
        <begin position="34"/>
        <end position="54"/>
    </location>
</feature>
<dbReference type="EMBL" id="JAGDFX010000001">
    <property type="protein sequence ID" value="MBO1518179.1"/>
    <property type="molecule type" value="Genomic_DNA"/>
</dbReference>
<feature type="domain" description="Inner membrane protein YgaP-like transmembrane" evidence="2">
    <location>
        <begin position="1"/>
        <end position="61"/>
    </location>
</feature>
<gene>
    <name evidence="3" type="ORF">J3U76_00790</name>
</gene>
<dbReference type="InterPro" id="IPR021309">
    <property type="entry name" value="YgaP-like_TM"/>
</dbReference>
<accession>A0ABS3NCB7</accession>
<reference evidence="3 4" key="1">
    <citation type="submission" date="2021-03" db="EMBL/GenBank/DDBJ databases">
        <title>Oceanisphaera sp. nov., isolated from the intestine.</title>
        <authorList>
            <person name="Zhao L.-H."/>
            <person name="Shi L.-F."/>
        </authorList>
    </citation>
    <scope>NUCLEOTIDE SEQUENCE [LARGE SCALE GENOMIC DNA]</scope>
    <source>
        <strain evidence="3 4">DM8</strain>
    </source>
</reference>
<keyword evidence="1" id="KW-0472">Membrane</keyword>
<name>A0ABS3NCB7_9GAMM</name>
<proteinExistence type="predicted"/>
<evidence type="ECO:0000313" key="3">
    <source>
        <dbReference type="EMBL" id="MBO1518179.1"/>
    </source>
</evidence>
<comment type="caution">
    <text evidence="3">The sequence shown here is derived from an EMBL/GenBank/DDBJ whole genome shotgun (WGS) entry which is preliminary data.</text>
</comment>
<keyword evidence="1" id="KW-1133">Transmembrane helix</keyword>
<feature type="transmembrane region" description="Helical" evidence="1">
    <location>
        <begin position="12"/>
        <end position="28"/>
    </location>
</feature>
<keyword evidence="1" id="KW-0812">Transmembrane</keyword>
<organism evidence="3 4">
    <name type="scientific">Oceanisphaera pacifica</name>
    <dbReference type="NCBI Taxonomy" id="2818389"/>
    <lineage>
        <taxon>Bacteria</taxon>
        <taxon>Pseudomonadati</taxon>
        <taxon>Pseudomonadota</taxon>
        <taxon>Gammaproteobacteria</taxon>
        <taxon>Aeromonadales</taxon>
        <taxon>Aeromonadaceae</taxon>
        <taxon>Oceanisphaera</taxon>
    </lineage>
</organism>